<dbReference type="RefSeq" id="WP_027447818.1">
    <property type="nucleotide sequence ID" value="NZ_AVPF01000004.1"/>
</dbReference>
<dbReference type="STRING" id="1385511.GCA_000425225_00332"/>
<dbReference type="Pfam" id="PF22871">
    <property type="entry name" value="AimR"/>
    <property type="match status" value="1"/>
</dbReference>
<evidence type="ECO:0000313" key="1">
    <source>
        <dbReference type="EMBL" id="KGX91012.1"/>
    </source>
</evidence>
<dbReference type="Proteomes" id="UP000030403">
    <property type="component" value="Unassembled WGS sequence"/>
</dbReference>
<proteinExistence type="predicted"/>
<keyword evidence="2" id="KW-1185">Reference proteome</keyword>
<dbReference type="eggNOG" id="ENOG502Z9E0">
    <property type="taxonomic scope" value="Bacteria"/>
</dbReference>
<name>A0A0A5I5D3_9BACI</name>
<dbReference type="NCBIfam" id="NF038310">
    <property type="entry name" value="lysogeny_AimR"/>
    <property type="match status" value="1"/>
</dbReference>
<dbReference type="EMBL" id="AVPF01000004">
    <property type="protein sequence ID" value="KGX91012.1"/>
    <property type="molecule type" value="Genomic_DNA"/>
</dbReference>
<gene>
    <name evidence="1" type="ORF">N783_13230</name>
</gene>
<sequence>MSAVLKDFRDSKMSLYAVKKILVKMHDEKTAMILLKDYCLESTTPEARHHGLELLLMNGYYEEFETLLNINKKSIFEEDRVWGKLYELHYRNLRHTLSDSDMLMELKKIAPLNEEQECFHTFLKIYSNYEMRRYGVWAFLNEKLSEGLSQLQPSLLLEFYQMRSKEILFRYHWRKNELIIARKYGFEIINHRQISPTRMSRVHIILALSYVFEGYDQSVYHLNEALKLAKKFELPKIEQLVKQHNLPFVSAYHGVPEGIETDSLPEQAHLAIARGDREKAIKILSSFETLTPFQKYYLGLAKMDKQLLVQSYNSFVNEESHYFYARLPLQALNHMNIGGIR</sequence>
<evidence type="ECO:0000313" key="2">
    <source>
        <dbReference type="Proteomes" id="UP000030403"/>
    </source>
</evidence>
<protein>
    <submittedName>
        <fullName evidence="1">Uncharacterized protein</fullName>
    </submittedName>
</protein>
<reference evidence="1 2" key="1">
    <citation type="submission" date="2013-08" db="EMBL/GenBank/DDBJ databases">
        <authorList>
            <person name="Huang J."/>
            <person name="Wang G."/>
        </authorList>
    </citation>
    <scope>NUCLEOTIDE SEQUENCE [LARGE SCALE GENOMIC DNA]</scope>
    <source>
        <strain evidence="1 2">BH030004</strain>
    </source>
</reference>
<organism evidence="1 2">
    <name type="scientific">Pontibacillus marinus BH030004 = DSM 16465</name>
    <dbReference type="NCBI Taxonomy" id="1385511"/>
    <lineage>
        <taxon>Bacteria</taxon>
        <taxon>Bacillati</taxon>
        <taxon>Bacillota</taxon>
        <taxon>Bacilli</taxon>
        <taxon>Bacillales</taxon>
        <taxon>Bacillaceae</taxon>
        <taxon>Pontibacillus</taxon>
    </lineage>
</organism>
<dbReference type="AlphaFoldDB" id="A0A0A5I5D3"/>
<dbReference type="InterPro" id="IPR047705">
    <property type="entry name" value="AimR-like"/>
</dbReference>
<accession>A0A0A5I5D3</accession>
<dbReference type="OrthoDB" id="2692106at2"/>
<comment type="caution">
    <text evidence="1">The sequence shown here is derived from an EMBL/GenBank/DDBJ whole genome shotgun (WGS) entry which is preliminary data.</text>
</comment>